<organism evidence="1 2">
    <name type="scientific">Plakobranchus ocellatus</name>
    <dbReference type="NCBI Taxonomy" id="259542"/>
    <lineage>
        <taxon>Eukaryota</taxon>
        <taxon>Metazoa</taxon>
        <taxon>Spiralia</taxon>
        <taxon>Lophotrochozoa</taxon>
        <taxon>Mollusca</taxon>
        <taxon>Gastropoda</taxon>
        <taxon>Heterobranchia</taxon>
        <taxon>Euthyneura</taxon>
        <taxon>Panpulmonata</taxon>
        <taxon>Sacoglossa</taxon>
        <taxon>Placobranchoidea</taxon>
        <taxon>Plakobranchidae</taxon>
        <taxon>Plakobranchus</taxon>
    </lineage>
</organism>
<keyword evidence="2" id="KW-1185">Reference proteome</keyword>
<evidence type="ECO:0000313" key="2">
    <source>
        <dbReference type="Proteomes" id="UP000735302"/>
    </source>
</evidence>
<comment type="caution">
    <text evidence="1">The sequence shown here is derived from an EMBL/GenBank/DDBJ whole genome shotgun (WGS) entry which is preliminary data.</text>
</comment>
<evidence type="ECO:0000313" key="1">
    <source>
        <dbReference type="EMBL" id="GFN79959.1"/>
    </source>
</evidence>
<protein>
    <submittedName>
        <fullName evidence="1">Uncharacterized protein</fullName>
    </submittedName>
</protein>
<proteinExistence type="predicted"/>
<dbReference type="EMBL" id="BLXT01000751">
    <property type="protein sequence ID" value="GFN79959.1"/>
    <property type="molecule type" value="Genomic_DNA"/>
</dbReference>
<accession>A0AAV3YBT8</accession>
<dbReference type="AlphaFoldDB" id="A0AAV3YBT8"/>
<name>A0AAV3YBT8_9GAST</name>
<gene>
    <name evidence="1" type="ORF">PoB_000646500</name>
</gene>
<sequence length="100" mass="11247">MPYKWVYRLSTSIQPGVAAPRTLKSGPRRPSDGEIVWLQYKPRKRVAVSGRAVGTNAGHFDGRASNTNDACEHAIFKVVWLPVFRSISQVYKVLTIVEYV</sequence>
<reference evidence="1 2" key="1">
    <citation type="journal article" date="2021" name="Elife">
        <title>Chloroplast acquisition without the gene transfer in kleptoplastic sea slugs, Plakobranchus ocellatus.</title>
        <authorList>
            <person name="Maeda T."/>
            <person name="Takahashi S."/>
            <person name="Yoshida T."/>
            <person name="Shimamura S."/>
            <person name="Takaki Y."/>
            <person name="Nagai Y."/>
            <person name="Toyoda A."/>
            <person name="Suzuki Y."/>
            <person name="Arimoto A."/>
            <person name="Ishii H."/>
            <person name="Satoh N."/>
            <person name="Nishiyama T."/>
            <person name="Hasebe M."/>
            <person name="Maruyama T."/>
            <person name="Minagawa J."/>
            <person name="Obokata J."/>
            <person name="Shigenobu S."/>
        </authorList>
    </citation>
    <scope>NUCLEOTIDE SEQUENCE [LARGE SCALE GENOMIC DNA]</scope>
</reference>
<dbReference type="Proteomes" id="UP000735302">
    <property type="component" value="Unassembled WGS sequence"/>
</dbReference>